<accession>A0A0E9XVF7</accession>
<reference evidence="1" key="1">
    <citation type="submission" date="2014-11" db="EMBL/GenBank/DDBJ databases">
        <authorList>
            <person name="Amaro Gonzalez C."/>
        </authorList>
    </citation>
    <scope>NUCLEOTIDE SEQUENCE</scope>
</reference>
<reference evidence="1" key="2">
    <citation type="journal article" date="2015" name="Fish Shellfish Immunol.">
        <title>Early steps in the European eel (Anguilla anguilla)-Vibrio vulnificus interaction in the gills: Role of the RtxA13 toxin.</title>
        <authorList>
            <person name="Callol A."/>
            <person name="Pajuelo D."/>
            <person name="Ebbesson L."/>
            <person name="Teles M."/>
            <person name="MacKenzie S."/>
            <person name="Amaro C."/>
        </authorList>
    </citation>
    <scope>NUCLEOTIDE SEQUENCE</scope>
</reference>
<organism evidence="1">
    <name type="scientific">Anguilla anguilla</name>
    <name type="common">European freshwater eel</name>
    <name type="synonym">Muraena anguilla</name>
    <dbReference type="NCBI Taxonomy" id="7936"/>
    <lineage>
        <taxon>Eukaryota</taxon>
        <taxon>Metazoa</taxon>
        <taxon>Chordata</taxon>
        <taxon>Craniata</taxon>
        <taxon>Vertebrata</taxon>
        <taxon>Euteleostomi</taxon>
        <taxon>Actinopterygii</taxon>
        <taxon>Neopterygii</taxon>
        <taxon>Teleostei</taxon>
        <taxon>Anguilliformes</taxon>
        <taxon>Anguillidae</taxon>
        <taxon>Anguilla</taxon>
    </lineage>
</organism>
<proteinExistence type="predicted"/>
<protein>
    <submittedName>
        <fullName evidence="1">Uncharacterized protein</fullName>
    </submittedName>
</protein>
<dbReference type="EMBL" id="GBXM01002757">
    <property type="protein sequence ID" value="JAI05821.1"/>
    <property type="molecule type" value="Transcribed_RNA"/>
</dbReference>
<sequence>MHFVWTGYKNPCCIAFSCHFTFSCHCMQMCVSELMFQSLNKLLFIYSVSCHAVNCDALL</sequence>
<name>A0A0E9XVF7_ANGAN</name>
<dbReference type="AlphaFoldDB" id="A0A0E9XVF7"/>
<evidence type="ECO:0000313" key="1">
    <source>
        <dbReference type="EMBL" id="JAI05821.1"/>
    </source>
</evidence>